<sequence length="258" mass="27186">MRENTPRRPDAEAEADGIIEGRNAVIEALRAGTTIDKIFIARGETDATLGHIASTARDRGVVVVEADRRKLDGMSRTHAHQGVIAVAAVREYASVDDILNAARERGEAPLVVVCDELSDPHNLGAVIRTAECAGAHGVIIPKRRSAGLTAIVAKTSAGAVAHVPVARVPNLTALLKELKDEGLWIFGTAADGDTSLYRADLKGPAAIVIGSEGEGMGRLVSEQCDFKVSIPMRGKLNSLNASAAAAIMLYEAVRQRLG</sequence>
<dbReference type="Pfam" id="PF08032">
    <property type="entry name" value="SpoU_sub_bind"/>
    <property type="match status" value="1"/>
</dbReference>
<dbReference type="PANTHER" id="PTHR46429">
    <property type="entry name" value="23S RRNA (GUANOSINE-2'-O-)-METHYLTRANSFERASE RLMB"/>
    <property type="match status" value="1"/>
</dbReference>
<dbReference type="EMBL" id="JACOPQ010000004">
    <property type="protein sequence ID" value="MBC5736743.1"/>
    <property type="molecule type" value="Genomic_DNA"/>
</dbReference>
<dbReference type="CDD" id="cd18103">
    <property type="entry name" value="SpoU-like_RlmB"/>
    <property type="match status" value="1"/>
</dbReference>
<comment type="caution">
    <text evidence="5">The sequence shown here is derived from an EMBL/GenBank/DDBJ whole genome shotgun (WGS) entry which is preliminary data.</text>
</comment>
<accession>A0A8J6MGF7</accession>
<dbReference type="AlphaFoldDB" id="A0A8J6MGF7"/>
<evidence type="ECO:0000256" key="3">
    <source>
        <dbReference type="ARBA" id="ARBA00022679"/>
    </source>
</evidence>
<dbReference type="InterPro" id="IPR029026">
    <property type="entry name" value="tRNA_m1G_MTases_N"/>
</dbReference>
<dbReference type="InterPro" id="IPR029028">
    <property type="entry name" value="Alpha/beta_knot_MTases"/>
</dbReference>
<dbReference type="InterPro" id="IPR029064">
    <property type="entry name" value="Ribosomal_eL30-like_sf"/>
</dbReference>
<dbReference type="GO" id="GO:0032259">
    <property type="term" value="P:methylation"/>
    <property type="evidence" value="ECO:0007669"/>
    <property type="project" value="UniProtKB-KW"/>
</dbReference>
<protein>
    <submittedName>
        <fullName evidence="5">23S rRNA (Guanosine(2251)-2'-O)-methyltransferase RlmB</fullName>
    </submittedName>
</protein>
<dbReference type="Proteomes" id="UP000607645">
    <property type="component" value="Unassembled WGS sequence"/>
</dbReference>
<dbReference type="GO" id="GO:0005829">
    <property type="term" value="C:cytosol"/>
    <property type="evidence" value="ECO:0007669"/>
    <property type="project" value="TreeGrafter"/>
</dbReference>
<dbReference type="SUPFAM" id="SSF55315">
    <property type="entry name" value="L30e-like"/>
    <property type="match status" value="1"/>
</dbReference>
<evidence type="ECO:0000256" key="1">
    <source>
        <dbReference type="ARBA" id="ARBA00007228"/>
    </source>
</evidence>
<keyword evidence="2" id="KW-0489">Methyltransferase</keyword>
<dbReference type="Gene3D" id="3.30.1330.30">
    <property type="match status" value="1"/>
</dbReference>
<evidence type="ECO:0000313" key="5">
    <source>
        <dbReference type="EMBL" id="MBC5736743.1"/>
    </source>
</evidence>
<dbReference type="InterPro" id="IPR001537">
    <property type="entry name" value="SpoU_MeTrfase"/>
</dbReference>
<dbReference type="RefSeq" id="WP_186918850.1">
    <property type="nucleotide sequence ID" value="NZ_JACOPQ010000004.1"/>
</dbReference>
<dbReference type="InterPro" id="IPR004441">
    <property type="entry name" value="rRNA_MeTrfase_TrmH"/>
</dbReference>
<comment type="similarity">
    <text evidence="1">Belongs to the class IV-like SAM-binding methyltransferase superfamily. RNA methyltransferase TrmH family.</text>
</comment>
<organism evidence="5 6">
    <name type="scientific">Lawsonibacter faecis</name>
    <dbReference type="NCBI Taxonomy" id="2763052"/>
    <lineage>
        <taxon>Bacteria</taxon>
        <taxon>Bacillati</taxon>
        <taxon>Bacillota</taxon>
        <taxon>Clostridia</taxon>
        <taxon>Eubacteriales</taxon>
        <taxon>Oscillospiraceae</taxon>
        <taxon>Lawsonibacter</taxon>
    </lineage>
</organism>
<name>A0A8J6MGF7_9FIRM</name>
<dbReference type="Gene3D" id="3.40.1280.10">
    <property type="match status" value="1"/>
</dbReference>
<evidence type="ECO:0000259" key="4">
    <source>
        <dbReference type="SMART" id="SM00967"/>
    </source>
</evidence>
<dbReference type="InterPro" id="IPR013123">
    <property type="entry name" value="SpoU_subst-bd"/>
</dbReference>
<dbReference type="NCBIfam" id="TIGR00186">
    <property type="entry name" value="rRNA_methyl_3"/>
    <property type="match status" value="1"/>
</dbReference>
<keyword evidence="6" id="KW-1185">Reference proteome</keyword>
<dbReference type="FunFam" id="3.40.1280.10:FF:000008">
    <property type="entry name" value="Group 3 RNA methyltransferase TrmH"/>
    <property type="match status" value="1"/>
</dbReference>
<dbReference type="SUPFAM" id="SSF75217">
    <property type="entry name" value="alpha/beta knot"/>
    <property type="match status" value="1"/>
</dbReference>
<feature type="domain" description="RNA 2-O ribose methyltransferase substrate binding" evidence="4">
    <location>
        <begin position="18"/>
        <end position="93"/>
    </location>
</feature>
<dbReference type="GO" id="GO:0003723">
    <property type="term" value="F:RNA binding"/>
    <property type="evidence" value="ECO:0007669"/>
    <property type="project" value="InterPro"/>
</dbReference>
<reference evidence="5" key="1">
    <citation type="submission" date="2020-08" db="EMBL/GenBank/DDBJ databases">
        <title>Genome public.</title>
        <authorList>
            <person name="Liu C."/>
            <person name="Sun Q."/>
        </authorList>
    </citation>
    <scope>NUCLEOTIDE SEQUENCE</scope>
    <source>
        <strain evidence="5">NSJ-52</strain>
    </source>
</reference>
<dbReference type="GO" id="GO:0008173">
    <property type="term" value="F:RNA methyltransferase activity"/>
    <property type="evidence" value="ECO:0007669"/>
    <property type="project" value="InterPro"/>
</dbReference>
<gene>
    <name evidence="5" type="primary">rlmB</name>
    <name evidence="5" type="ORF">H8S62_06930</name>
</gene>
<evidence type="ECO:0000256" key="2">
    <source>
        <dbReference type="ARBA" id="ARBA00022603"/>
    </source>
</evidence>
<dbReference type="GO" id="GO:0006396">
    <property type="term" value="P:RNA processing"/>
    <property type="evidence" value="ECO:0007669"/>
    <property type="project" value="InterPro"/>
</dbReference>
<keyword evidence="3" id="KW-0808">Transferase</keyword>
<dbReference type="Pfam" id="PF00588">
    <property type="entry name" value="SpoU_methylase"/>
    <property type="match status" value="1"/>
</dbReference>
<proteinExistence type="inferred from homology"/>
<evidence type="ECO:0000313" key="6">
    <source>
        <dbReference type="Proteomes" id="UP000607645"/>
    </source>
</evidence>
<dbReference type="PANTHER" id="PTHR46429:SF1">
    <property type="entry name" value="23S RRNA (GUANOSINE-2'-O-)-METHYLTRANSFERASE RLMB"/>
    <property type="match status" value="1"/>
</dbReference>
<dbReference type="SMART" id="SM00967">
    <property type="entry name" value="SpoU_sub_bind"/>
    <property type="match status" value="1"/>
</dbReference>